<keyword evidence="2" id="KW-0521">NADP</keyword>
<accession>A0A0G4LKE3</accession>
<evidence type="ECO:0000256" key="3">
    <source>
        <dbReference type="ARBA" id="ARBA00023002"/>
    </source>
</evidence>
<organism evidence="4 5">
    <name type="scientific">Verticillium longisporum</name>
    <name type="common">Verticillium dahliae var. longisporum</name>
    <dbReference type="NCBI Taxonomy" id="100787"/>
    <lineage>
        <taxon>Eukaryota</taxon>
        <taxon>Fungi</taxon>
        <taxon>Dikarya</taxon>
        <taxon>Ascomycota</taxon>
        <taxon>Pezizomycotina</taxon>
        <taxon>Sordariomycetes</taxon>
        <taxon>Hypocreomycetidae</taxon>
        <taxon>Glomerellales</taxon>
        <taxon>Plectosphaerellaceae</taxon>
        <taxon>Verticillium</taxon>
    </lineage>
</organism>
<evidence type="ECO:0000313" key="5">
    <source>
        <dbReference type="Proteomes" id="UP000045706"/>
    </source>
</evidence>
<evidence type="ECO:0000256" key="2">
    <source>
        <dbReference type="ARBA" id="ARBA00022857"/>
    </source>
</evidence>
<evidence type="ECO:0000313" key="4">
    <source>
        <dbReference type="EMBL" id="CRK22463.1"/>
    </source>
</evidence>
<proteinExistence type="inferred from homology"/>
<name>A0A0G4LKE3_VERLO</name>
<dbReference type="CDD" id="cd05325">
    <property type="entry name" value="carb_red_sniffer_like_SDR_c"/>
    <property type="match status" value="1"/>
</dbReference>
<dbReference type="PRINTS" id="PR00081">
    <property type="entry name" value="GDHRDH"/>
</dbReference>
<dbReference type="InterPro" id="IPR051468">
    <property type="entry name" value="Fungal_SecMetab_SDRs"/>
</dbReference>
<comment type="similarity">
    <text evidence="1">Belongs to the short-chain dehydrogenases/reductases (SDR) family.</text>
</comment>
<evidence type="ECO:0000256" key="1">
    <source>
        <dbReference type="ARBA" id="ARBA00006484"/>
    </source>
</evidence>
<dbReference type="PANTHER" id="PTHR43544:SF7">
    <property type="entry name" value="NADB-LER2"/>
    <property type="match status" value="1"/>
</dbReference>
<dbReference type="AlphaFoldDB" id="A0A0G4LKE3"/>
<dbReference type="GO" id="GO:0016491">
    <property type="term" value="F:oxidoreductase activity"/>
    <property type="evidence" value="ECO:0007669"/>
    <property type="project" value="UniProtKB-KW"/>
</dbReference>
<dbReference type="SUPFAM" id="SSF51735">
    <property type="entry name" value="NAD(P)-binding Rossmann-fold domains"/>
    <property type="match status" value="1"/>
</dbReference>
<dbReference type="Pfam" id="PF00106">
    <property type="entry name" value="adh_short"/>
    <property type="match status" value="1"/>
</dbReference>
<dbReference type="Proteomes" id="UP000045706">
    <property type="component" value="Unassembled WGS sequence"/>
</dbReference>
<feature type="non-terminal residue" evidence="4">
    <location>
        <position position="256"/>
    </location>
</feature>
<dbReference type="InterPro" id="IPR036291">
    <property type="entry name" value="NAD(P)-bd_dom_sf"/>
</dbReference>
<dbReference type="EMBL" id="CVQI01013335">
    <property type="protein sequence ID" value="CRK22463.1"/>
    <property type="molecule type" value="Genomic_DNA"/>
</dbReference>
<dbReference type="GO" id="GO:0005737">
    <property type="term" value="C:cytoplasm"/>
    <property type="evidence" value="ECO:0007669"/>
    <property type="project" value="TreeGrafter"/>
</dbReference>
<dbReference type="Gene3D" id="3.40.50.720">
    <property type="entry name" value="NAD(P)-binding Rossmann-like Domain"/>
    <property type="match status" value="1"/>
</dbReference>
<dbReference type="InterPro" id="IPR002347">
    <property type="entry name" value="SDR_fam"/>
</dbReference>
<reference evidence="5" key="1">
    <citation type="submission" date="2015-05" db="EMBL/GenBank/DDBJ databases">
        <authorList>
            <person name="Fogelqvist Johan"/>
        </authorList>
    </citation>
    <scope>NUCLEOTIDE SEQUENCE [LARGE SCALE GENOMIC DNA]</scope>
</reference>
<dbReference type="PANTHER" id="PTHR43544">
    <property type="entry name" value="SHORT-CHAIN DEHYDROGENASE/REDUCTASE"/>
    <property type="match status" value="1"/>
</dbReference>
<sequence>MSAPTTFLVTGANRGLGKGFTAKLLERPGVTVIAAARNPASASSLEQLPKGEGSRLITVKIDSASDTDAAAAVEQLQSKHGITSLDVVIANAGIAKSGSSVANTTPELLREHINVNAVGPLTLFQATRPLLQASKTGNPVFLPISTLLGSIGNQEAFEKLGLPLSLSPYGASKATLNWLIKRVHFEEPWLTSFVVHPGLVLTDMGSGAFGPGVDPKDFGAIDVETSINGLVKLVDEATRENSGGKFLLYDGSPLPW</sequence>
<gene>
    <name evidence="4" type="ORF">BN1723_002901</name>
</gene>
<keyword evidence="3" id="KW-0560">Oxidoreductase</keyword>
<protein>
    <submittedName>
        <fullName evidence="4">Uncharacterized protein</fullName>
    </submittedName>
</protein>